<dbReference type="Proteomes" id="UP000276133">
    <property type="component" value="Unassembled WGS sequence"/>
</dbReference>
<organism evidence="2 3">
    <name type="scientific">Brachionus plicatilis</name>
    <name type="common">Marine rotifer</name>
    <name type="synonym">Brachionus muelleri</name>
    <dbReference type="NCBI Taxonomy" id="10195"/>
    <lineage>
        <taxon>Eukaryota</taxon>
        <taxon>Metazoa</taxon>
        <taxon>Spiralia</taxon>
        <taxon>Gnathifera</taxon>
        <taxon>Rotifera</taxon>
        <taxon>Eurotatoria</taxon>
        <taxon>Monogononta</taxon>
        <taxon>Pseudotrocha</taxon>
        <taxon>Ploima</taxon>
        <taxon>Brachionidae</taxon>
        <taxon>Brachionus</taxon>
    </lineage>
</organism>
<dbReference type="EMBL" id="REGN01004783">
    <property type="protein sequence ID" value="RNA16174.1"/>
    <property type="molecule type" value="Genomic_DNA"/>
</dbReference>
<protein>
    <submittedName>
        <fullName evidence="2">Uncharacterized protein</fullName>
    </submittedName>
</protein>
<sequence length="130" mass="14132">MPAPTNIYLLNEPTFTSPYRNTPRPESPPNNPKDSDPAGASSFTRPVPALSQPQPTIKIYLNLVVNVDAEAILGRLNLGRGRLLNKSAMELRRPAVSVFQSALDLSGPTITTATNRNGSDDDESYEIIEP</sequence>
<proteinExistence type="predicted"/>
<comment type="caution">
    <text evidence="2">The sequence shown here is derived from an EMBL/GenBank/DDBJ whole genome shotgun (WGS) entry which is preliminary data.</text>
</comment>
<gene>
    <name evidence="2" type="ORF">BpHYR1_011615</name>
</gene>
<keyword evidence="3" id="KW-1185">Reference proteome</keyword>
<feature type="region of interest" description="Disordered" evidence="1">
    <location>
        <begin position="1"/>
        <end position="50"/>
    </location>
</feature>
<reference evidence="2 3" key="1">
    <citation type="journal article" date="2018" name="Sci. Rep.">
        <title>Genomic signatures of local adaptation to the degree of environmental predictability in rotifers.</title>
        <authorList>
            <person name="Franch-Gras L."/>
            <person name="Hahn C."/>
            <person name="Garcia-Roger E.M."/>
            <person name="Carmona M.J."/>
            <person name="Serra M."/>
            <person name="Gomez A."/>
        </authorList>
    </citation>
    <scope>NUCLEOTIDE SEQUENCE [LARGE SCALE GENOMIC DNA]</scope>
    <source>
        <strain evidence="2">HYR1</strain>
    </source>
</reference>
<name>A0A3M7QYH8_BRAPC</name>
<evidence type="ECO:0000313" key="2">
    <source>
        <dbReference type="EMBL" id="RNA16174.1"/>
    </source>
</evidence>
<evidence type="ECO:0000313" key="3">
    <source>
        <dbReference type="Proteomes" id="UP000276133"/>
    </source>
</evidence>
<dbReference type="AlphaFoldDB" id="A0A3M7QYH8"/>
<accession>A0A3M7QYH8</accession>
<evidence type="ECO:0000256" key="1">
    <source>
        <dbReference type="SAM" id="MobiDB-lite"/>
    </source>
</evidence>